<dbReference type="EMBL" id="JAEQNB010000001">
    <property type="protein sequence ID" value="MBL0386081.1"/>
    <property type="molecule type" value="Genomic_DNA"/>
</dbReference>
<dbReference type="InterPro" id="IPR021617">
    <property type="entry name" value="DUF3231"/>
</dbReference>
<proteinExistence type="predicted"/>
<organism evidence="1 2">
    <name type="scientific">Tumebacillus amylolyticus</name>
    <dbReference type="NCBI Taxonomy" id="2801339"/>
    <lineage>
        <taxon>Bacteria</taxon>
        <taxon>Bacillati</taxon>
        <taxon>Bacillota</taxon>
        <taxon>Bacilli</taxon>
        <taxon>Bacillales</taxon>
        <taxon>Alicyclobacillaceae</taxon>
        <taxon>Tumebacillus</taxon>
    </lineage>
</organism>
<dbReference type="Gene3D" id="1.20.1260.10">
    <property type="match status" value="2"/>
</dbReference>
<dbReference type="Pfam" id="PF11553">
    <property type="entry name" value="DUF3231"/>
    <property type="match status" value="2"/>
</dbReference>
<evidence type="ECO:0000313" key="2">
    <source>
        <dbReference type="Proteomes" id="UP000602284"/>
    </source>
</evidence>
<keyword evidence="2" id="KW-1185">Reference proteome</keyword>
<dbReference type="RefSeq" id="WP_201631902.1">
    <property type="nucleotide sequence ID" value="NZ_JAEQNB010000001.1"/>
</dbReference>
<reference evidence="1 2" key="1">
    <citation type="submission" date="2021-01" db="EMBL/GenBank/DDBJ databases">
        <title>Tumebacillus sp. strain ITR2 16S ribosomal RNA gene Genome sequencing and assembly.</title>
        <authorList>
            <person name="Kang M."/>
        </authorList>
    </citation>
    <scope>NUCLEOTIDE SEQUENCE [LARGE SCALE GENOMIC DNA]</scope>
    <source>
        <strain evidence="1 2">ITR2</strain>
    </source>
</reference>
<comment type="caution">
    <text evidence="1">The sequence shown here is derived from an EMBL/GenBank/DDBJ whole genome shotgun (WGS) entry which is preliminary data.</text>
</comment>
<dbReference type="InterPro" id="IPR012347">
    <property type="entry name" value="Ferritin-like"/>
</dbReference>
<dbReference type="Proteomes" id="UP000602284">
    <property type="component" value="Unassembled WGS sequence"/>
</dbReference>
<protein>
    <submittedName>
        <fullName evidence="1">DUF3231 family protein</fullName>
    </submittedName>
</protein>
<accession>A0ABS1J726</accession>
<gene>
    <name evidence="1" type="ORF">JJB07_05385</name>
</gene>
<evidence type="ECO:0000313" key="1">
    <source>
        <dbReference type="EMBL" id="MBL0386081.1"/>
    </source>
</evidence>
<name>A0ABS1J726_9BACL</name>
<sequence length="334" mass="37605">MQISHNPGLTSSEMAVLWTTYQTDTMIRCVLLHFINVCEDPAIKQLQQTALQITENAIQTVETIFTHEKIPIPIGFTDKDWNSGAPGLYPDIFTLRYLKHMSRLGMAAAAVSLSVSARKDVRDFFTVTLHKASYLYNKTSEVMLRKGVFVRSPMIAKPEKVEFIQDESFLSHMFGTHRPLNAIEISHMGMNTETNLIGFALLLGFAQTAQRQEVRDFAWKGKKTAQHHIELLAKHLLEDNVLQPSTWIGDVTESQEAPFSDKLMCFQITSLCSAGFGNYAASLAASQRTDLGAIYTRMMAETTAYSLEGAKLMIKHGWLEQPPQNKDRRTLSKQ</sequence>